<dbReference type="eggNOG" id="ENOG5031HTF">
    <property type="taxonomic scope" value="Bacteria"/>
</dbReference>
<sequence>MQLAEFRICQRATPSVVRKATRFIAAWQRGERIYKRLQTNGYIKIDIGPFWRLLSKDGGGHWHLMSHEAYNREIKK</sequence>
<accession>A0A0H3IC83</accession>
<name>A0A0H3IC83_PECPM</name>
<dbReference type="AlphaFoldDB" id="A0A0H3IC83"/>
<dbReference type="STRING" id="1905730.W5S_3549"/>
<dbReference type="EMBL" id="CP003415">
    <property type="protein sequence ID" value="AFI91619.1"/>
    <property type="molecule type" value="Genomic_DNA"/>
</dbReference>
<dbReference type="InterPro" id="IPR056925">
    <property type="entry name" value="ParE-like"/>
</dbReference>
<evidence type="ECO:0000313" key="3">
    <source>
        <dbReference type="Proteomes" id="UP000008044"/>
    </source>
</evidence>
<proteinExistence type="predicted"/>
<feature type="domain" description="ParE-like toxin" evidence="1">
    <location>
        <begin position="14"/>
        <end position="72"/>
    </location>
</feature>
<protein>
    <recommendedName>
        <fullName evidence="1">ParE-like toxin domain-containing protein</fullName>
    </recommendedName>
</protein>
<evidence type="ECO:0000259" key="1">
    <source>
        <dbReference type="Pfam" id="PF24732"/>
    </source>
</evidence>
<evidence type="ECO:0000313" key="2">
    <source>
        <dbReference type="EMBL" id="AFI91619.1"/>
    </source>
</evidence>
<gene>
    <name evidence="2" type="ordered locus">W5S_3549</name>
</gene>
<organism evidence="2 3">
    <name type="scientific">Pectobacterium parmentieri</name>
    <dbReference type="NCBI Taxonomy" id="1905730"/>
    <lineage>
        <taxon>Bacteria</taxon>
        <taxon>Pseudomonadati</taxon>
        <taxon>Pseudomonadota</taxon>
        <taxon>Gammaproteobacteria</taxon>
        <taxon>Enterobacterales</taxon>
        <taxon>Pectobacteriaceae</taxon>
        <taxon>Pectobacterium</taxon>
    </lineage>
</organism>
<dbReference type="PATRIC" id="fig|1166016.3.peg.3611"/>
<dbReference type="Pfam" id="PF24732">
    <property type="entry name" value="ParE_like"/>
    <property type="match status" value="1"/>
</dbReference>
<dbReference type="KEGG" id="pec:W5S_3549"/>
<dbReference type="RefSeq" id="WP_014701089.1">
    <property type="nucleotide sequence ID" value="NC_017845.1"/>
</dbReference>
<reference evidence="2 3" key="1">
    <citation type="journal article" date="2012" name="J. Bacteriol.">
        <title>Genome sequence of Pectobacterium sp. strain SCC3193.</title>
        <authorList>
            <person name="Koskinen J.P."/>
            <person name="Laine P."/>
            <person name="Niemi O."/>
            <person name="Nykyri J."/>
            <person name="Harjunpaa H."/>
            <person name="Auvinen P."/>
            <person name="Paulin L."/>
            <person name="Pirhonen M."/>
            <person name="Palva T."/>
            <person name="Holm L."/>
        </authorList>
    </citation>
    <scope>NUCLEOTIDE SEQUENCE [LARGE SCALE GENOMIC DNA]</scope>
    <source>
        <strain evidence="2 3">SCC3193</strain>
    </source>
</reference>
<dbReference type="HOGENOM" id="CLU_174130_1_0_6"/>
<dbReference type="Proteomes" id="UP000008044">
    <property type="component" value="Chromosome"/>
</dbReference>